<protein>
    <submittedName>
        <fullName evidence="4">Uncharacterized protein LOC111362280</fullName>
    </submittedName>
</protein>
<feature type="signal peptide" evidence="2">
    <location>
        <begin position="1"/>
        <end position="24"/>
    </location>
</feature>
<keyword evidence="3" id="KW-1185">Reference proteome</keyword>
<dbReference type="KEGG" id="sliu:111362280"/>
<keyword evidence="2" id="KW-0732">Signal</keyword>
<evidence type="ECO:0000256" key="1">
    <source>
        <dbReference type="SAM" id="MobiDB-lite"/>
    </source>
</evidence>
<gene>
    <name evidence="4" type="primary">LOC111362280</name>
</gene>
<dbReference type="OrthoDB" id="7440703at2759"/>
<evidence type="ECO:0000313" key="4">
    <source>
        <dbReference type="RefSeq" id="XP_022834692.1"/>
    </source>
</evidence>
<name>A0A9J7ETN4_SPOLT</name>
<feature type="chain" id="PRO_5039903123" evidence="2">
    <location>
        <begin position="25"/>
        <end position="186"/>
    </location>
</feature>
<evidence type="ECO:0000256" key="2">
    <source>
        <dbReference type="SAM" id="SignalP"/>
    </source>
</evidence>
<evidence type="ECO:0000313" key="3">
    <source>
        <dbReference type="Proteomes" id="UP000301870"/>
    </source>
</evidence>
<dbReference type="RefSeq" id="XP_022834692.1">
    <property type="nucleotide sequence ID" value="XM_022978924.1"/>
</dbReference>
<dbReference type="GeneID" id="111362280"/>
<organism evidence="3 4">
    <name type="scientific">Spodoptera litura</name>
    <name type="common">Asian cotton leafworm</name>
    <dbReference type="NCBI Taxonomy" id="69820"/>
    <lineage>
        <taxon>Eukaryota</taxon>
        <taxon>Metazoa</taxon>
        <taxon>Ecdysozoa</taxon>
        <taxon>Arthropoda</taxon>
        <taxon>Hexapoda</taxon>
        <taxon>Insecta</taxon>
        <taxon>Pterygota</taxon>
        <taxon>Neoptera</taxon>
        <taxon>Endopterygota</taxon>
        <taxon>Lepidoptera</taxon>
        <taxon>Glossata</taxon>
        <taxon>Ditrysia</taxon>
        <taxon>Noctuoidea</taxon>
        <taxon>Noctuidae</taxon>
        <taxon>Amphipyrinae</taxon>
        <taxon>Spodoptera</taxon>
    </lineage>
</organism>
<sequence length="186" mass="22136">MPVLPRTWLTLIFCHVILWNLSCAQYQTITGRNIRQKLVSMTRELVLDACQKIAAIQSYRREYARAEIFQMGDMIHYMRSTFKKMTKVYQLTDEYYYIRYAEGWFLQNLQELTLQASMVDTMLNIIKEGTAKKETKAMLHARMQRVLRSGKKRPRASPSQPSPPRRTTKRRNQKWRHVVDNDFVKV</sequence>
<feature type="region of interest" description="Disordered" evidence="1">
    <location>
        <begin position="146"/>
        <end position="174"/>
    </location>
</feature>
<dbReference type="AlphaFoldDB" id="A0A9J7ETN4"/>
<reference evidence="4" key="1">
    <citation type="submission" date="2025-08" db="UniProtKB">
        <authorList>
            <consortium name="RefSeq"/>
        </authorList>
    </citation>
    <scope>IDENTIFICATION</scope>
    <source>
        <strain evidence="4">Ishihara</strain>
        <tissue evidence="4">Whole body</tissue>
    </source>
</reference>
<accession>A0A9J7ETN4</accession>
<proteinExistence type="predicted"/>
<dbReference type="Proteomes" id="UP000301870">
    <property type="component" value="Unplaced"/>
</dbReference>
<feature type="compositionally biased region" description="Basic residues" evidence="1">
    <location>
        <begin position="146"/>
        <end position="155"/>
    </location>
</feature>